<dbReference type="Gramene" id="rna-gnl|WGS:NBSK|LSAT_5X34640_mrna">
    <property type="protein sequence ID" value="cds-PLY81289.1"/>
    <property type="gene ID" value="gene-LSAT_5X34640"/>
</dbReference>
<keyword evidence="3" id="KW-1185">Reference proteome</keyword>
<dbReference type="PANTHER" id="PTHR43139">
    <property type="entry name" value="SI:DKEY-122A22.2"/>
    <property type="match status" value="1"/>
</dbReference>
<gene>
    <name evidence="2" type="ORF">LSAT_V11C500241060</name>
</gene>
<dbReference type="InterPro" id="IPR052370">
    <property type="entry name" value="Meta-cleavage_hydrolase"/>
</dbReference>
<dbReference type="Gene3D" id="3.40.50.1820">
    <property type="entry name" value="alpha/beta hydrolase"/>
    <property type="match status" value="1"/>
</dbReference>
<sequence>MAKCFSFTASRDRCFRYSFSRTGLKSTTITLHDGATVIHFWIPKTPKPNKPNLLLIHGFGANAMWQYNDFISPLVSKFNVYIPDLLFFGESHTTRPERTEHFQAECLVAAMEVVGVIGKIHVMGLSYGGFVGYSMAAKFPEKVQKVVIACSGVCVEESDMDKGLLSVKSIDDATSILLAQTPEKLRELMKVAFFKPPVNVPSCFLSDFIDVMNTEYVQERKELIEALYKGRKVSNLPKITQPTMIIWGEHDKIFPIELGHRLKQHLGENADLIILKNAGHAINAEKPKELYKNMKSFFTLSIAQSTQ</sequence>
<dbReference type="PANTHER" id="PTHR43139:SF25">
    <property type="entry name" value="ALPHA_BETA-HYDROLASES SUPERFAMILY PROTEIN"/>
    <property type="match status" value="1"/>
</dbReference>
<dbReference type="InterPro" id="IPR029058">
    <property type="entry name" value="AB_hydrolase_fold"/>
</dbReference>
<evidence type="ECO:0000313" key="2">
    <source>
        <dbReference type="EMBL" id="KAJ0207351.1"/>
    </source>
</evidence>
<evidence type="ECO:0000313" key="3">
    <source>
        <dbReference type="Proteomes" id="UP000235145"/>
    </source>
</evidence>
<dbReference type="InterPro" id="IPR000073">
    <property type="entry name" value="AB_hydrolase_1"/>
</dbReference>
<protein>
    <recommendedName>
        <fullName evidence="1">AB hydrolase-1 domain-containing protein</fullName>
    </recommendedName>
</protein>
<dbReference type="PRINTS" id="PR00111">
    <property type="entry name" value="ABHYDROLASE"/>
</dbReference>
<dbReference type="PRINTS" id="PR00412">
    <property type="entry name" value="EPOXHYDRLASE"/>
</dbReference>
<organism evidence="2 3">
    <name type="scientific">Lactuca sativa</name>
    <name type="common">Garden lettuce</name>
    <dbReference type="NCBI Taxonomy" id="4236"/>
    <lineage>
        <taxon>Eukaryota</taxon>
        <taxon>Viridiplantae</taxon>
        <taxon>Streptophyta</taxon>
        <taxon>Embryophyta</taxon>
        <taxon>Tracheophyta</taxon>
        <taxon>Spermatophyta</taxon>
        <taxon>Magnoliopsida</taxon>
        <taxon>eudicotyledons</taxon>
        <taxon>Gunneridae</taxon>
        <taxon>Pentapetalae</taxon>
        <taxon>asterids</taxon>
        <taxon>campanulids</taxon>
        <taxon>Asterales</taxon>
        <taxon>Asteraceae</taxon>
        <taxon>Cichorioideae</taxon>
        <taxon>Cichorieae</taxon>
        <taxon>Lactucinae</taxon>
        <taxon>Lactuca</taxon>
    </lineage>
</organism>
<accession>A0A9R1XC70</accession>
<comment type="caution">
    <text evidence="2">The sequence shown here is derived from an EMBL/GenBank/DDBJ whole genome shotgun (WGS) entry which is preliminary data.</text>
</comment>
<dbReference type="Proteomes" id="UP000235145">
    <property type="component" value="Unassembled WGS sequence"/>
</dbReference>
<dbReference type="Pfam" id="PF12697">
    <property type="entry name" value="Abhydrolase_6"/>
    <property type="match status" value="1"/>
</dbReference>
<dbReference type="InterPro" id="IPR000639">
    <property type="entry name" value="Epox_hydrolase-like"/>
</dbReference>
<dbReference type="OrthoDB" id="6431331at2759"/>
<name>A0A9R1XC70_LACSA</name>
<proteinExistence type="predicted"/>
<dbReference type="GO" id="GO:0016787">
    <property type="term" value="F:hydrolase activity"/>
    <property type="evidence" value="ECO:0007669"/>
    <property type="project" value="UniProtKB-ARBA"/>
</dbReference>
<feature type="domain" description="AB hydrolase-1" evidence="1">
    <location>
        <begin position="53"/>
        <end position="290"/>
    </location>
</feature>
<reference evidence="2 3" key="1">
    <citation type="journal article" date="2017" name="Nat. Commun.">
        <title>Genome assembly with in vitro proximity ligation data and whole-genome triplication in lettuce.</title>
        <authorList>
            <person name="Reyes-Chin-Wo S."/>
            <person name="Wang Z."/>
            <person name="Yang X."/>
            <person name="Kozik A."/>
            <person name="Arikit S."/>
            <person name="Song C."/>
            <person name="Xia L."/>
            <person name="Froenicke L."/>
            <person name="Lavelle D.O."/>
            <person name="Truco M.J."/>
            <person name="Xia R."/>
            <person name="Zhu S."/>
            <person name="Xu C."/>
            <person name="Xu H."/>
            <person name="Xu X."/>
            <person name="Cox K."/>
            <person name="Korf I."/>
            <person name="Meyers B.C."/>
            <person name="Michelmore R.W."/>
        </authorList>
    </citation>
    <scope>NUCLEOTIDE SEQUENCE [LARGE SCALE GENOMIC DNA]</scope>
    <source>
        <strain evidence="3">cv. Salinas</strain>
        <tissue evidence="2">Seedlings</tissue>
    </source>
</reference>
<dbReference type="EMBL" id="NBSK02000005">
    <property type="protein sequence ID" value="KAJ0207351.1"/>
    <property type="molecule type" value="Genomic_DNA"/>
</dbReference>
<evidence type="ECO:0000259" key="1">
    <source>
        <dbReference type="Pfam" id="PF12697"/>
    </source>
</evidence>
<dbReference type="AlphaFoldDB" id="A0A9R1XC70"/>
<dbReference type="SUPFAM" id="SSF53474">
    <property type="entry name" value="alpha/beta-Hydrolases"/>
    <property type="match status" value="1"/>
</dbReference>